<dbReference type="CDD" id="cd04301">
    <property type="entry name" value="NAT_SF"/>
    <property type="match status" value="1"/>
</dbReference>
<dbReference type="GO" id="GO:0016747">
    <property type="term" value="F:acyltransferase activity, transferring groups other than amino-acyl groups"/>
    <property type="evidence" value="ECO:0007669"/>
    <property type="project" value="InterPro"/>
</dbReference>
<proteinExistence type="predicted"/>
<dbReference type="PANTHER" id="PTHR43877">
    <property type="entry name" value="AMINOALKYLPHOSPHONATE N-ACETYLTRANSFERASE-RELATED-RELATED"/>
    <property type="match status" value="1"/>
</dbReference>
<dbReference type="InterPro" id="IPR050832">
    <property type="entry name" value="Bact_Acetyltransf"/>
</dbReference>
<dbReference type="InterPro" id="IPR000182">
    <property type="entry name" value="GNAT_dom"/>
</dbReference>
<dbReference type="Pfam" id="PF00583">
    <property type="entry name" value="Acetyltransf_1"/>
    <property type="match status" value="1"/>
</dbReference>
<gene>
    <name evidence="4" type="ORF">TPA0598_07_08000</name>
</gene>
<dbReference type="Gene3D" id="3.40.630.30">
    <property type="match status" value="1"/>
</dbReference>
<keyword evidence="5" id="KW-1185">Reference proteome</keyword>
<dbReference type="SUPFAM" id="SSF55729">
    <property type="entry name" value="Acyl-CoA N-acyltransferases (Nat)"/>
    <property type="match status" value="1"/>
</dbReference>
<organism evidence="4 5">
    <name type="scientific">Streptomyces lydicamycinicus</name>
    <dbReference type="NCBI Taxonomy" id="1546107"/>
    <lineage>
        <taxon>Bacteria</taxon>
        <taxon>Bacillati</taxon>
        <taxon>Actinomycetota</taxon>
        <taxon>Actinomycetes</taxon>
        <taxon>Kitasatosporales</taxon>
        <taxon>Streptomycetaceae</taxon>
        <taxon>Streptomyces</taxon>
    </lineage>
</organism>
<reference evidence="5" key="1">
    <citation type="submission" date="2014-09" db="EMBL/GenBank/DDBJ databases">
        <title>Whole genome shotgun sequence of Streptomyces sp. NBRC 110027.</title>
        <authorList>
            <person name="Komaki H."/>
            <person name="Ichikawa N."/>
            <person name="Katano-Makiyama Y."/>
            <person name="Hosoyama A."/>
            <person name="Hashimoto M."/>
            <person name="Uohara A."/>
            <person name="Kitahashi Y."/>
            <person name="Ohji S."/>
            <person name="Kimura A."/>
            <person name="Yamazoe A."/>
            <person name="Igarashi Y."/>
            <person name="Fujita N."/>
        </authorList>
    </citation>
    <scope>NUCLEOTIDE SEQUENCE [LARGE SCALE GENOMIC DNA]</scope>
    <source>
        <strain evidence="5">NBRC 110027</strain>
    </source>
</reference>
<reference evidence="4 5" key="2">
    <citation type="journal article" date="2015" name="Stand. Genomic Sci.">
        <title>Draft genome sequence of marine-derived Streptomyces sp. TP-A0598, a producer of anti-MRSA antibiotic lydicamycins.</title>
        <authorList>
            <person name="Komaki H."/>
            <person name="Ichikawa N."/>
            <person name="Hosoyama A."/>
            <person name="Fujita N."/>
            <person name="Igarashi Y."/>
        </authorList>
    </citation>
    <scope>NUCLEOTIDE SEQUENCE [LARGE SCALE GENOMIC DNA]</scope>
    <source>
        <strain evidence="4 5">NBRC 110027</strain>
    </source>
</reference>
<name>A0A0P4RD21_9ACTN</name>
<comment type="caution">
    <text evidence="4">The sequence shown here is derived from an EMBL/GenBank/DDBJ whole genome shotgun (WGS) entry which is preliminary data.</text>
</comment>
<dbReference type="AlphaFoldDB" id="A0A0P4RD21"/>
<evidence type="ECO:0000313" key="4">
    <source>
        <dbReference type="EMBL" id="GAO11076.1"/>
    </source>
</evidence>
<dbReference type="InterPro" id="IPR016181">
    <property type="entry name" value="Acyl_CoA_acyltransferase"/>
</dbReference>
<sequence>MIELVVLTPDDWGSWRELRLAALAEAPYAFGSTLADWQGDGDREERWRSRLSISGSHNLLALWDGEPAGMVSGVPGPRDGVVELISLWVAEKARGRGVGDRLVEAVVGWAERERAEVVELAVTPGNAPAVALYRRHGFADTGQLGDVLPDGGRENVMARRLSLSPG</sequence>
<evidence type="ECO:0000313" key="5">
    <source>
        <dbReference type="Proteomes" id="UP000048965"/>
    </source>
</evidence>
<accession>A0A0P4RD21</accession>
<dbReference type="PROSITE" id="PS51186">
    <property type="entry name" value="GNAT"/>
    <property type="match status" value="1"/>
</dbReference>
<evidence type="ECO:0000256" key="2">
    <source>
        <dbReference type="ARBA" id="ARBA00023315"/>
    </source>
</evidence>
<feature type="domain" description="N-acetyltransferase" evidence="3">
    <location>
        <begin position="2"/>
        <end position="162"/>
    </location>
</feature>
<evidence type="ECO:0000259" key="3">
    <source>
        <dbReference type="PROSITE" id="PS51186"/>
    </source>
</evidence>
<protein>
    <recommendedName>
        <fullName evidence="3">N-acetyltransferase domain-containing protein</fullName>
    </recommendedName>
</protein>
<keyword evidence="1" id="KW-0808">Transferase</keyword>
<keyword evidence="2" id="KW-0012">Acyltransferase</keyword>
<dbReference type="Proteomes" id="UP000048965">
    <property type="component" value="Unassembled WGS sequence"/>
</dbReference>
<evidence type="ECO:0000256" key="1">
    <source>
        <dbReference type="ARBA" id="ARBA00022679"/>
    </source>
</evidence>
<dbReference type="EMBL" id="BBNO01000007">
    <property type="protein sequence ID" value="GAO11076.1"/>
    <property type="molecule type" value="Genomic_DNA"/>
</dbReference>
<dbReference type="RefSeq" id="WP_042158810.1">
    <property type="nucleotide sequence ID" value="NZ_BBNO01000007.1"/>
</dbReference>
<dbReference type="OrthoDB" id="9799092at2"/>